<evidence type="ECO:0000313" key="2">
    <source>
        <dbReference type="Proteomes" id="UP000267408"/>
    </source>
</evidence>
<dbReference type="Proteomes" id="UP000267408">
    <property type="component" value="Unassembled WGS sequence"/>
</dbReference>
<dbReference type="AlphaFoldDB" id="A0A8G1UF88"/>
<sequence length="265" mass="29344">MNTPRPLLTPTVPGPYLASRPADAYDAAHYQFSEAQAALAATAYEHLGTAVREYSPDIACIDFEQTDHGPLLHAMWTGPDILPPSRPLRLWHRKPDPYVEHRWLKDAEQTLLELLVHGEKLPIMHLPGRARARHLLNLLAPDVAAALAALIRQEHPHAAALLLNVDSAPYSTDFQIAHVLDHNGHSLNDVTASTAEHAAPGGPRWRGNNSSISRAVRHLWLHPEHRTRYFRPQGYQSQLWNQGLQALVLPVVPALPAGKAARTTP</sequence>
<gene>
    <name evidence="1" type="ORF">EDD39_1042</name>
</gene>
<proteinExistence type="predicted"/>
<dbReference type="RefSeq" id="WP_100836961.1">
    <property type="nucleotide sequence ID" value="NZ_RJVJ01000001.1"/>
</dbReference>
<accession>A0A8G1UF88</accession>
<comment type="caution">
    <text evidence="1">The sequence shown here is derived from an EMBL/GenBank/DDBJ whole genome shotgun (WGS) entry which is preliminary data.</text>
</comment>
<evidence type="ECO:0000313" key="1">
    <source>
        <dbReference type="EMBL" id="ROR42908.1"/>
    </source>
</evidence>
<organism evidence="1 2">
    <name type="scientific">Kitasatospora cineracea</name>
    <dbReference type="NCBI Taxonomy" id="88074"/>
    <lineage>
        <taxon>Bacteria</taxon>
        <taxon>Bacillati</taxon>
        <taxon>Actinomycetota</taxon>
        <taxon>Actinomycetes</taxon>
        <taxon>Kitasatosporales</taxon>
        <taxon>Streptomycetaceae</taxon>
        <taxon>Kitasatospora</taxon>
    </lineage>
</organism>
<name>A0A8G1UF88_9ACTN</name>
<protein>
    <submittedName>
        <fullName evidence="1">Uncharacterized protein</fullName>
    </submittedName>
</protein>
<reference evidence="1 2" key="1">
    <citation type="submission" date="2018-11" db="EMBL/GenBank/DDBJ databases">
        <title>Sequencing the genomes of 1000 actinobacteria strains.</title>
        <authorList>
            <person name="Klenk H.-P."/>
        </authorList>
    </citation>
    <scope>NUCLEOTIDE SEQUENCE [LARGE SCALE GENOMIC DNA]</scope>
    <source>
        <strain evidence="1 2">DSM 44780</strain>
    </source>
</reference>
<dbReference type="EMBL" id="RJVJ01000001">
    <property type="protein sequence ID" value="ROR42908.1"/>
    <property type="molecule type" value="Genomic_DNA"/>
</dbReference>